<evidence type="ECO:0000259" key="12">
    <source>
        <dbReference type="SMART" id="SM00986"/>
    </source>
</evidence>
<dbReference type="SMART" id="SM00986">
    <property type="entry name" value="UDG"/>
    <property type="match status" value="1"/>
</dbReference>
<evidence type="ECO:0000256" key="2">
    <source>
        <dbReference type="ARBA" id="ARBA00006521"/>
    </source>
</evidence>
<keyword evidence="8" id="KW-0378">Hydrolase</keyword>
<dbReference type="PANTHER" id="PTHR33693:SF1">
    <property type="entry name" value="TYPE-4 URACIL-DNA GLYCOSYLASE"/>
    <property type="match status" value="1"/>
</dbReference>
<dbReference type="EMBL" id="JAMD01000003">
    <property type="protein sequence ID" value="KEJ96713.1"/>
    <property type="molecule type" value="Genomic_DNA"/>
</dbReference>
<protein>
    <recommendedName>
        <fullName evidence="4">Type-4 uracil-DNA glycosylase</fullName>
        <ecNumber evidence="3">3.2.2.27</ecNumber>
    </recommendedName>
</protein>
<dbReference type="RefSeq" id="WP_037924296.1">
    <property type="nucleotide sequence ID" value="NZ_CP054599.1"/>
</dbReference>
<dbReference type="GO" id="GO:0004844">
    <property type="term" value="F:uracil DNA N-glycosylase activity"/>
    <property type="evidence" value="ECO:0007669"/>
    <property type="project" value="UniProtKB-EC"/>
</dbReference>
<feature type="domain" description="Uracil-DNA glycosylase-like" evidence="12">
    <location>
        <begin position="102"/>
        <end position="250"/>
    </location>
</feature>
<keyword evidence="10" id="KW-0411">Iron-sulfur</keyword>
<dbReference type="AlphaFoldDB" id="A0A073J283"/>
<organism evidence="13 14">
    <name type="scientific">Pseudosulfitobacter pseudonitzschiae</name>
    <dbReference type="NCBI Taxonomy" id="1402135"/>
    <lineage>
        <taxon>Bacteria</taxon>
        <taxon>Pseudomonadati</taxon>
        <taxon>Pseudomonadota</taxon>
        <taxon>Alphaproteobacteria</taxon>
        <taxon>Rhodobacterales</taxon>
        <taxon>Roseobacteraceae</taxon>
        <taxon>Pseudosulfitobacter</taxon>
    </lineage>
</organism>
<dbReference type="NCBIfam" id="TIGR00758">
    <property type="entry name" value="UDG_fam4"/>
    <property type="match status" value="1"/>
</dbReference>
<sequence>MESLSYHDAAAMLAWQVELGVDECIMDAPVNRYETPAAAPRPKAAAPEAPQRGPVRFVETQVDLPALARAAAAQAADIDALRAAVDGFGHCELQKGARNLVFADGDPSARVMIVGDVPTREEDRAGMPFVGAEGALLDAMFAAIGMGRGTDVPVYATLALPWRTPQDRAPSGEEIAMLAPFLERHIVLADPDVVVIMGNVAAQALIGKPGITRMRGTWKEVCGKPAMPMFAPAHLLRNPLAKREAWADLLDIQARLNA</sequence>
<dbReference type="PANTHER" id="PTHR33693">
    <property type="entry name" value="TYPE-5 URACIL-DNA GLYCOSYLASE"/>
    <property type="match status" value="1"/>
</dbReference>
<evidence type="ECO:0000256" key="3">
    <source>
        <dbReference type="ARBA" id="ARBA00012030"/>
    </source>
</evidence>
<dbReference type="SMART" id="SM00987">
    <property type="entry name" value="UreE_C"/>
    <property type="match status" value="1"/>
</dbReference>
<accession>A0A073J283</accession>
<keyword evidence="5" id="KW-0004">4Fe-4S</keyword>
<keyword evidence="14" id="KW-1185">Reference proteome</keyword>
<keyword evidence="11" id="KW-0234">DNA repair</keyword>
<comment type="caution">
    <text evidence="13">The sequence shown here is derived from an EMBL/GenBank/DDBJ whole genome shotgun (WGS) entry which is preliminary data.</text>
</comment>
<evidence type="ECO:0000256" key="10">
    <source>
        <dbReference type="ARBA" id="ARBA00023014"/>
    </source>
</evidence>
<dbReference type="CDD" id="cd10030">
    <property type="entry name" value="UDG-F4_TTUDGA_SPO1dp_like"/>
    <property type="match status" value="1"/>
</dbReference>
<dbReference type="GO" id="GO:0006281">
    <property type="term" value="P:DNA repair"/>
    <property type="evidence" value="ECO:0007669"/>
    <property type="project" value="UniProtKB-KW"/>
</dbReference>
<name>A0A073J283_9RHOB</name>
<dbReference type="SUPFAM" id="SSF52141">
    <property type="entry name" value="Uracil-DNA glycosylase-like"/>
    <property type="match status" value="1"/>
</dbReference>
<evidence type="ECO:0000256" key="7">
    <source>
        <dbReference type="ARBA" id="ARBA00022763"/>
    </source>
</evidence>
<evidence type="ECO:0000256" key="11">
    <source>
        <dbReference type="ARBA" id="ARBA00023204"/>
    </source>
</evidence>
<dbReference type="InterPro" id="IPR005273">
    <property type="entry name" value="Ura-DNA_glyco_family4"/>
</dbReference>
<evidence type="ECO:0000256" key="8">
    <source>
        <dbReference type="ARBA" id="ARBA00022801"/>
    </source>
</evidence>
<dbReference type="GO" id="GO:0046872">
    <property type="term" value="F:metal ion binding"/>
    <property type="evidence" value="ECO:0007669"/>
    <property type="project" value="UniProtKB-KW"/>
</dbReference>
<dbReference type="GeneID" id="68868968"/>
<comment type="similarity">
    <text evidence="2">Belongs to the uracil-DNA glycosylase (UDG) superfamily. Type 4 (UDGa) family.</text>
</comment>
<dbReference type="GO" id="GO:0051539">
    <property type="term" value="F:4 iron, 4 sulfur cluster binding"/>
    <property type="evidence" value="ECO:0007669"/>
    <property type="project" value="UniProtKB-KW"/>
</dbReference>
<dbReference type="OrthoDB" id="5290748at2"/>
<evidence type="ECO:0000256" key="5">
    <source>
        <dbReference type="ARBA" id="ARBA00022485"/>
    </source>
</evidence>
<dbReference type="Gene3D" id="3.40.470.10">
    <property type="entry name" value="Uracil-DNA glycosylase-like domain"/>
    <property type="match status" value="1"/>
</dbReference>
<comment type="catalytic activity">
    <reaction evidence="1">
        <text>Hydrolyzes single-stranded DNA or mismatched double-stranded DNA and polynucleotides, releasing free uracil.</text>
        <dbReference type="EC" id="3.2.2.27"/>
    </reaction>
</comment>
<dbReference type="EC" id="3.2.2.27" evidence="3"/>
<evidence type="ECO:0000256" key="9">
    <source>
        <dbReference type="ARBA" id="ARBA00023004"/>
    </source>
</evidence>
<evidence type="ECO:0000256" key="4">
    <source>
        <dbReference type="ARBA" id="ARBA00019403"/>
    </source>
</evidence>
<dbReference type="Pfam" id="PF03167">
    <property type="entry name" value="UDG"/>
    <property type="match status" value="1"/>
</dbReference>
<gene>
    <name evidence="13" type="ORF">SUH3_15265</name>
</gene>
<keyword evidence="9" id="KW-0408">Iron</keyword>
<keyword evidence="6" id="KW-0479">Metal-binding</keyword>
<reference evidence="13 14" key="1">
    <citation type="submission" date="2014-01" db="EMBL/GenBank/DDBJ databases">
        <title>Sulfitobacter sp. H3 (MCCC 1A00686) Genome Sequencing.</title>
        <authorList>
            <person name="Lai Q."/>
            <person name="Hong Z."/>
        </authorList>
    </citation>
    <scope>NUCLEOTIDE SEQUENCE [LARGE SCALE GENOMIC DNA]</scope>
    <source>
        <strain evidence="13 14">H3</strain>
    </source>
</reference>
<evidence type="ECO:0000256" key="6">
    <source>
        <dbReference type="ARBA" id="ARBA00022723"/>
    </source>
</evidence>
<dbReference type="Proteomes" id="UP000027746">
    <property type="component" value="Unassembled WGS sequence"/>
</dbReference>
<dbReference type="InterPro" id="IPR005122">
    <property type="entry name" value="Uracil-DNA_glycosylase-like"/>
</dbReference>
<proteinExistence type="inferred from homology"/>
<evidence type="ECO:0000313" key="13">
    <source>
        <dbReference type="EMBL" id="KEJ96713.1"/>
    </source>
</evidence>
<evidence type="ECO:0000313" key="14">
    <source>
        <dbReference type="Proteomes" id="UP000027746"/>
    </source>
</evidence>
<keyword evidence="7" id="KW-0227">DNA damage</keyword>
<dbReference type="InterPro" id="IPR051536">
    <property type="entry name" value="UDG_Type-4/5"/>
</dbReference>
<dbReference type="InterPro" id="IPR036895">
    <property type="entry name" value="Uracil-DNA_glycosylase-like_sf"/>
</dbReference>
<evidence type="ECO:0000256" key="1">
    <source>
        <dbReference type="ARBA" id="ARBA00001400"/>
    </source>
</evidence>